<comment type="caution">
    <text evidence="10">The sequence shown here is derived from an EMBL/GenBank/DDBJ whole genome shotgun (WGS) entry which is preliminary data.</text>
</comment>
<dbReference type="GO" id="GO:0065002">
    <property type="term" value="P:intracellular protein transmembrane transport"/>
    <property type="evidence" value="ECO:0007669"/>
    <property type="project" value="UniProtKB-UniRule"/>
</dbReference>
<comment type="function">
    <text evidence="9">Essential subunit of the Sec protein translocation channel SecYEG. Clamps together the 2 halves of SecY. May contact the channel plug during translocation.</text>
</comment>
<keyword evidence="4 9" id="KW-0812">Transmembrane</keyword>
<evidence type="ECO:0000313" key="10">
    <source>
        <dbReference type="EMBL" id="OGZ30570.1"/>
    </source>
</evidence>
<dbReference type="STRING" id="1801725.A3J00_03820"/>
<organism evidence="10 11">
    <name type="scientific">Candidatus Niyogibacteria bacterium RIFCSPLOWO2_02_FULL_45_13</name>
    <dbReference type="NCBI Taxonomy" id="1801725"/>
    <lineage>
        <taxon>Bacteria</taxon>
        <taxon>Candidatus Niyogiibacteriota</taxon>
    </lineage>
</organism>
<gene>
    <name evidence="9" type="primary">secE</name>
    <name evidence="10" type="ORF">A3J00_03820</name>
</gene>
<keyword evidence="8 9" id="KW-0472">Membrane</keyword>
<proteinExistence type="inferred from homology"/>
<dbReference type="GO" id="GO:0005886">
    <property type="term" value="C:plasma membrane"/>
    <property type="evidence" value="ECO:0007669"/>
    <property type="project" value="UniProtKB-SubCell"/>
</dbReference>
<dbReference type="AlphaFoldDB" id="A0A1G2EYV2"/>
<keyword evidence="2 9" id="KW-0813">Transport</keyword>
<comment type="similarity">
    <text evidence="9">Belongs to the SecE/SEC61-gamma family.</text>
</comment>
<dbReference type="HAMAP" id="MF_00422">
    <property type="entry name" value="SecE"/>
    <property type="match status" value="1"/>
</dbReference>
<accession>A0A1G2EYV2</accession>
<dbReference type="GO" id="GO:0006605">
    <property type="term" value="P:protein targeting"/>
    <property type="evidence" value="ECO:0007669"/>
    <property type="project" value="UniProtKB-UniRule"/>
</dbReference>
<reference evidence="10 11" key="1">
    <citation type="journal article" date="2016" name="Nat. Commun.">
        <title>Thousands of microbial genomes shed light on interconnected biogeochemical processes in an aquifer system.</title>
        <authorList>
            <person name="Anantharaman K."/>
            <person name="Brown C.T."/>
            <person name="Hug L.A."/>
            <person name="Sharon I."/>
            <person name="Castelle C.J."/>
            <person name="Probst A.J."/>
            <person name="Thomas B.C."/>
            <person name="Singh A."/>
            <person name="Wilkins M.J."/>
            <person name="Karaoz U."/>
            <person name="Brodie E.L."/>
            <person name="Williams K.H."/>
            <person name="Hubbard S.S."/>
            <person name="Banfield J.F."/>
        </authorList>
    </citation>
    <scope>NUCLEOTIDE SEQUENCE [LARGE SCALE GENOMIC DNA]</scope>
</reference>
<name>A0A1G2EYV2_9BACT</name>
<evidence type="ECO:0000256" key="4">
    <source>
        <dbReference type="ARBA" id="ARBA00022692"/>
    </source>
</evidence>
<dbReference type="Proteomes" id="UP000178428">
    <property type="component" value="Unassembled WGS sequence"/>
</dbReference>
<evidence type="ECO:0000256" key="1">
    <source>
        <dbReference type="ARBA" id="ARBA00004370"/>
    </source>
</evidence>
<evidence type="ECO:0000313" key="11">
    <source>
        <dbReference type="Proteomes" id="UP000178428"/>
    </source>
</evidence>
<evidence type="ECO:0000256" key="9">
    <source>
        <dbReference type="HAMAP-Rule" id="MF_00422"/>
    </source>
</evidence>
<dbReference type="EMBL" id="MHMR01000019">
    <property type="protein sequence ID" value="OGZ30570.1"/>
    <property type="molecule type" value="Genomic_DNA"/>
</dbReference>
<evidence type="ECO:0000256" key="8">
    <source>
        <dbReference type="ARBA" id="ARBA00023136"/>
    </source>
</evidence>
<dbReference type="InterPro" id="IPR005807">
    <property type="entry name" value="SecE_bac"/>
</dbReference>
<keyword evidence="7 9" id="KW-0811">Translocation</keyword>
<keyword evidence="3 9" id="KW-1003">Cell membrane</keyword>
<feature type="transmembrane region" description="Helical" evidence="9">
    <location>
        <begin position="32"/>
        <end position="58"/>
    </location>
</feature>
<dbReference type="GO" id="GO:0008320">
    <property type="term" value="F:protein transmembrane transporter activity"/>
    <property type="evidence" value="ECO:0007669"/>
    <property type="project" value="UniProtKB-UniRule"/>
</dbReference>
<dbReference type="Pfam" id="PF00584">
    <property type="entry name" value="SecE"/>
    <property type="match status" value="1"/>
</dbReference>
<keyword evidence="5 9" id="KW-0653">Protein transport</keyword>
<evidence type="ECO:0000256" key="6">
    <source>
        <dbReference type="ARBA" id="ARBA00022989"/>
    </source>
</evidence>
<keyword evidence="6 9" id="KW-1133">Transmembrane helix</keyword>
<dbReference type="PANTHER" id="PTHR33910">
    <property type="entry name" value="PROTEIN TRANSLOCASE SUBUNIT SECE"/>
    <property type="match status" value="1"/>
</dbReference>
<evidence type="ECO:0000256" key="3">
    <source>
        <dbReference type="ARBA" id="ARBA00022475"/>
    </source>
</evidence>
<evidence type="ECO:0000256" key="5">
    <source>
        <dbReference type="ARBA" id="ARBA00022927"/>
    </source>
</evidence>
<comment type="subcellular location">
    <subcellularLocation>
        <location evidence="9">Cell membrane</location>
        <topology evidence="9">Single-pass membrane protein</topology>
    </subcellularLocation>
    <subcellularLocation>
        <location evidence="1">Membrane</location>
    </subcellularLocation>
</comment>
<evidence type="ECO:0000256" key="2">
    <source>
        <dbReference type="ARBA" id="ARBA00022448"/>
    </source>
</evidence>
<comment type="subunit">
    <text evidence="9">Component of the Sec protein translocase complex. Heterotrimer consisting of SecY, SecE and SecG subunits. The heterotrimers can form oligomers, although 1 heterotrimer is thought to be able to translocate proteins. Interacts with the ribosome. Interacts with SecDF, and other proteins may be involved. Interacts with SecA.</text>
</comment>
<dbReference type="PANTHER" id="PTHR33910:SF1">
    <property type="entry name" value="PROTEIN TRANSLOCASE SUBUNIT SECE"/>
    <property type="match status" value="1"/>
</dbReference>
<protein>
    <recommendedName>
        <fullName evidence="9">Protein translocase subunit SecE</fullName>
    </recommendedName>
</protein>
<dbReference type="NCBIfam" id="TIGR00964">
    <property type="entry name" value="secE_bact"/>
    <property type="match status" value="1"/>
</dbReference>
<dbReference type="GO" id="GO:0043952">
    <property type="term" value="P:protein transport by the Sec complex"/>
    <property type="evidence" value="ECO:0007669"/>
    <property type="project" value="UniProtKB-UniRule"/>
</dbReference>
<evidence type="ECO:0000256" key="7">
    <source>
        <dbReference type="ARBA" id="ARBA00023010"/>
    </source>
</evidence>
<sequence length="63" mass="7335">MDFFQKLADYLKLTKLEVKNVNWPTRRETVRFTLLVIAVSAGVAAYLGLLDFIFINLLERFVL</sequence>
<dbReference type="GO" id="GO:0009306">
    <property type="term" value="P:protein secretion"/>
    <property type="evidence" value="ECO:0007669"/>
    <property type="project" value="UniProtKB-UniRule"/>
</dbReference>
<dbReference type="Gene3D" id="1.20.5.1030">
    <property type="entry name" value="Preprotein translocase secy subunit"/>
    <property type="match status" value="1"/>
</dbReference>
<dbReference type="InterPro" id="IPR038379">
    <property type="entry name" value="SecE_sf"/>
</dbReference>
<dbReference type="InterPro" id="IPR001901">
    <property type="entry name" value="Translocase_SecE/Sec61-g"/>
</dbReference>